<proteinExistence type="predicted"/>
<reference evidence="2 3" key="1">
    <citation type="submission" date="2020-04" db="EMBL/GenBank/DDBJ databases">
        <title>Flammeovirgaceae bacterium KN852 isolated from deep sea.</title>
        <authorList>
            <person name="Zhang D.-C."/>
        </authorList>
    </citation>
    <scope>NUCLEOTIDE SEQUENCE [LARGE SCALE GENOMIC DNA]</scope>
    <source>
        <strain evidence="2 3">KN852</strain>
    </source>
</reference>
<protein>
    <submittedName>
        <fullName evidence="2">DUF427 domain-containing protein</fullName>
    </submittedName>
</protein>
<feature type="domain" description="DUF427" evidence="1">
    <location>
        <begin position="33"/>
        <end position="123"/>
    </location>
</feature>
<evidence type="ECO:0000313" key="3">
    <source>
        <dbReference type="Proteomes" id="UP000559010"/>
    </source>
</evidence>
<organism evidence="2 3">
    <name type="scientific">Marinigracilibium pacificum</name>
    <dbReference type="NCBI Taxonomy" id="2729599"/>
    <lineage>
        <taxon>Bacteria</taxon>
        <taxon>Pseudomonadati</taxon>
        <taxon>Bacteroidota</taxon>
        <taxon>Cytophagia</taxon>
        <taxon>Cytophagales</taxon>
        <taxon>Flammeovirgaceae</taxon>
        <taxon>Marinigracilibium</taxon>
    </lineage>
</organism>
<sequence>MKKPKPVKPKKGQESVWDYPRPPKLEKTNKLIEVWHKGICLARSNGAYRVLETSHPPQYYIPPSDVQMQYLLPSDLETHCEWKGTGNYYDLYLENELNENVAWTYMSPNNSFSLIKGYLAFYAGMIDKCMVDNESVTPQPGKFYGGWITSDVVGPFKGEEGSWGW</sequence>
<evidence type="ECO:0000313" key="2">
    <source>
        <dbReference type="EMBL" id="NMM48447.1"/>
    </source>
</evidence>
<dbReference type="RefSeq" id="WP_169680197.1">
    <property type="nucleotide sequence ID" value="NZ_JABBNU010000004.1"/>
</dbReference>
<dbReference type="PANTHER" id="PTHR43058:SF1">
    <property type="entry name" value="DUF427 DOMAIN-CONTAINING PROTEIN"/>
    <property type="match status" value="1"/>
</dbReference>
<comment type="caution">
    <text evidence="2">The sequence shown here is derived from an EMBL/GenBank/DDBJ whole genome shotgun (WGS) entry which is preliminary data.</text>
</comment>
<gene>
    <name evidence="2" type="ORF">HH304_08555</name>
</gene>
<dbReference type="AlphaFoldDB" id="A0A848IVU3"/>
<accession>A0A848IVU3</accession>
<keyword evidence="3" id="KW-1185">Reference proteome</keyword>
<dbReference type="Gene3D" id="2.170.150.40">
    <property type="entry name" value="Domain of unknown function (DUF427)"/>
    <property type="match status" value="1"/>
</dbReference>
<name>A0A848IVU3_9BACT</name>
<dbReference type="EMBL" id="JABBNU010000004">
    <property type="protein sequence ID" value="NMM48447.1"/>
    <property type="molecule type" value="Genomic_DNA"/>
</dbReference>
<dbReference type="Proteomes" id="UP000559010">
    <property type="component" value="Unassembled WGS sequence"/>
</dbReference>
<evidence type="ECO:0000259" key="1">
    <source>
        <dbReference type="Pfam" id="PF04248"/>
    </source>
</evidence>
<dbReference type="PANTHER" id="PTHR43058">
    <property type="entry name" value="SLR0655 PROTEIN"/>
    <property type="match status" value="1"/>
</dbReference>
<dbReference type="InterPro" id="IPR038694">
    <property type="entry name" value="DUF427_sf"/>
</dbReference>
<dbReference type="InterPro" id="IPR007361">
    <property type="entry name" value="DUF427"/>
</dbReference>
<dbReference type="Pfam" id="PF04248">
    <property type="entry name" value="NTP_transf_9"/>
    <property type="match status" value="1"/>
</dbReference>